<sequence>MRLFSRKPKPFALDPLLGDPDALALRTALTGRDWPAARRILEAAAADPDRRGFLMSAAADTPGLQEWIGQAVDAEPESTLALLVQGCHAVYWAWEARGAATANLTSQEQFHLFSRRSKIAEDCLDEVVERTPGDPTAWAYLVTLARARQLGREETERRFAEAVAAAPHQRGAHNSMLQYLCGKWGGSDEEMFAFARKSFAAAPDGSPLGELVADAHIEKWLSDDEATDAYFAGSEVLDELRSAADRSIFHPSFQLTPATAGAPNSFAFVFALAEDRSYGSRTFALLGEMVTEDPWYYAPGTPGEAFTRLKGYVA</sequence>
<dbReference type="EMBL" id="BAAATZ010000003">
    <property type="protein sequence ID" value="GAA2721197.1"/>
    <property type="molecule type" value="Genomic_DNA"/>
</dbReference>
<reference evidence="2" key="1">
    <citation type="journal article" date="2019" name="Int. J. Syst. Evol. Microbiol.">
        <title>The Global Catalogue of Microorganisms (GCM) 10K type strain sequencing project: providing services to taxonomists for standard genome sequencing and annotation.</title>
        <authorList>
            <consortium name="The Broad Institute Genomics Platform"/>
            <consortium name="The Broad Institute Genome Sequencing Center for Infectious Disease"/>
            <person name="Wu L."/>
            <person name="Ma J."/>
        </authorList>
    </citation>
    <scope>NUCLEOTIDE SEQUENCE [LARGE SCALE GENOMIC DNA]</scope>
    <source>
        <strain evidence="2">JCM 8201</strain>
    </source>
</reference>
<protein>
    <recommendedName>
        <fullName evidence="3">DUF4034 domain-containing protein</fullName>
    </recommendedName>
</protein>
<organism evidence="1 2">
    <name type="scientific">Actinocorallia aurantiaca</name>
    <dbReference type="NCBI Taxonomy" id="46204"/>
    <lineage>
        <taxon>Bacteria</taxon>
        <taxon>Bacillati</taxon>
        <taxon>Actinomycetota</taxon>
        <taxon>Actinomycetes</taxon>
        <taxon>Streptosporangiales</taxon>
        <taxon>Thermomonosporaceae</taxon>
        <taxon>Actinocorallia</taxon>
    </lineage>
</organism>
<dbReference type="RefSeq" id="WP_344449029.1">
    <property type="nucleotide sequence ID" value="NZ_BAAATZ010000003.1"/>
</dbReference>
<dbReference type="InterPro" id="IPR011990">
    <property type="entry name" value="TPR-like_helical_dom_sf"/>
</dbReference>
<name>A0ABP6GEH3_9ACTN</name>
<accession>A0ABP6GEH3</accession>
<evidence type="ECO:0008006" key="3">
    <source>
        <dbReference type="Google" id="ProtNLM"/>
    </source>
</evidence>
<keyword evidence="2" id="KW-1185">Reference proteome</keyword>
<evidence type="ECO:0000313" key="2">
    <source>
        <dbReference type="Proteomes" id="UP001501842"/>
    </source>
</evidence>
<gene>
    <name evidence="1" type="ORF">GCM10010439_10910</name>
</gene>
<proteinExistence type="predicted"/>
<evidence type="ECO:0000313" key="1">
    <source>
        <dbReference type="EMBL" id="GAA2721197.1"/>
    </source>
</evidence>
<dbReference type="Proteomes" id="UP001501842">
    <property type="component" value="Unassembled WGS sequence"/>
</dbReference>
<comment type="caution">
    <text evidence="1">The sequence shown here is derived from an EMBL/GenBank/DDBJ whole genome shotgun (WGS) entry which is preliminary data.</text>
</comment>
<dbReference type="Gene3D" id="1.25.40.10">
    <property type="entry name" value="Tetratricopeptide repeat domain"/>
    <property type="match status" value="1"/>
</dbReference>